<dbReference type="AlphaFoldDB" id="A0AAV7QBN7"/>
<dbReference type="Proteomes" id="UP001066276">
    <property type="component" value="Chromosome 6"/>
</dbReference>
<evidence type="ECO:0000313" key="2">
    <source>
        <dbReference type="EMBL" id="KAJ1136637.1"/>
    </source>
</evidence>
<accession>A0AAV7QBN7</accession>
<reference evidence="2" key="1">
    <citation type="journal article" date="2022" name="bioRxiv">
        <title>Sequencing and chromosome-scale assembly of the giantPleurodeles waltlgenome.</title>
        <authorList>
            <person name="Brown T."/>
            <person name="Elewa A."/>
            <person name="Iarovenko S."/>
            <person name="Subramanian E."/>
            <person name="Araus A.J."/>
            <person name="Petzold A."/>
            <person name="Susuki M."/>
            <person name="Suzuki K.-i.T."/>
            <person name="Hayashi T."/>
            <person name="Toyoda A."/>
            <person name="Oliveira C."/>
            <person name="Osipova E."/>
            <person name="Leigh N.D."/>
            <person name="Simon A."/>
            <person name="Yun M.H."/>
        </authorList>
    </citation>
    <scope>NUCLEOTIDE SEQUENCE</scope>
    <source>
        <strain evidence="2">20211129_DDA</strain>
        <tissue evidence="2">Liver</tissue>
    </source>
</reference>
<feature type="region of interest" description="Disordered" evidence="1">
    <location>
        <begin position="57"/>
        <end position="190"/>
    </location>
</feature>
<proteinExistence type="predicted"/>
<dbReference type="EMBL" id="JANPWB010000010">
    <property type="protein sequence ID" value="KAJ1136637.1"/>
    <property type="molecule type" value="Genomic_DNA"/>
</dbReference>
<comment type="caution">
    <text evidence="2">The sequence shown here is derived from an EMBL/GenBank/DDBJ whole genome shotgun (WGS) entry which is preliminary data.</text>
</comment>
<feature type="compositionally biased region" description="Basic and acidic residues" evidence="1">
    <location>
        <begin position="130"/>
        <end position="145"/>
    </location>
</feature>
<name>A0AAV7QBN7_PLEWA</name>
<keyword evidence="3" id="KW-1185">Reference proteome</keyword>
<protein>
    <submittedName>
        <fullName evidence="2">Uncharacterized protein</fullName>
    </submittedName>
</protein>
<organism evidence="2 3">
    <name type="scientific">Pleurodeles waltl</name>
    <name type="common">Iberian ribbed newt</name>
    <dbReference type="NCBI Taxonomy" id="8319"/>
    <lineage>
        <taxon>Eukaryota</taxon>
        <taxon>Metazoa</taxon>
        <taxon>Chordata</taxon>
        <taxon>Craniata</taxon>
        <taxon>Vertebrata</taxon>
        <taxon>Euteleostomi</taxon>
        <taxon>Amphibia</taxon>
        <taxon>Batrachia</taxon>
        <taxon>Caudata</taxon>
        <taxon>Salamandroidea</taxon>
        <taxon>Salamandridae</taxon>
        <taxon>Pleurodelinae</taxon>
        <taxon>Pleurodeles</taxon>
    </lineage>
</organism>
<evidence type="ECO:0000256" key="1">
    <source>
        <dbReference type="SAM" id="MobiDB-lite"/>
    </source>
</evidence>
<sequence>MYSPRGERKHNEEEVSLTSAIIRSNCRNRSSNGCPMGLAILFPHAARGIHDSGTCRIQDKIPGSSHTGKEEPPCDGLLRTATDPPDVVAQTDPAAPDPEGEGPLNNPLRLPGAEGQRQQLRALLGVKPETATEKDTEVEGSHTESPENAAEKTMTGSTPERSRGASSTAGGAGQRHGDPQSSTCGAGGAQ</sequence>
<gene>
    <name evidence="2" type="ORF">NDU88_003052</name>
</gene>
<evidence type="ECO:0000313" key="3">
    <source>
        <dbReference type="Proteomes" id="UP001066276"/>
    </source>
</evidence>